<dbReference type="HOGENOM" id="CLU_915279_0_0_1"/>
<dbReference type="VEuPathDB" id="FungiDB:PV07_03418"/>
<dbReference type="RefSeq" id="XP_016252041.1">
    <property type="nucleotide sequence ID" value="XM_016390139.1"/>
</dbReference>
<evidence type="ECO:0000313" key="1">
    <source>
        <dbReference type="EMBL" id="KIW31825.1"/>
    </source>
</evidence>
<dbReference type="AlphaFoldDB" id="A0A0D2CP80"/>
<gene>
    <name evidence="1" type="ORF">PV07_03418</name>
</gene>
<protein>
    <submittedName>
        <fullName evidence="1">Uncharacterized protein</fullName>
    </submittedName>
</protein>
<dbReference type="OrthoDB" id="4353669at2759"/>
<sequence>MAAAPFLSPTLRVNTFEFSCKMSFLLLDPLKTPGPSTIPHLLGRFVLDRSDPMIGGYAPEDPSGVVERFIDDELIASNGELFVQRLSSTKITAVVRKAIQVAVRHEASSNGDTTIDSVKIIRLRMKQAREAFDALIDADTIRAQVQQLMKRAKTSRAWMITGILIGQDATIETNAESKKIKGVSAALEVPAEVAAAAPALAPLAGSKVGEVAVERRHEAGSKVKGTIEGERVFAVEYWRCESPSMVERLRGGPPIRERGPQFVETGEYGLGEEEEDDMDADDFSLVLSTKPEPSADVGGIVFDC</sequence>
<dbReference type="Proteomes" id="UP000054466">
    <property type="component" value="Unassembled WGS sequence"/>
</dbReference>
<evidence type="ECO:0000313" key="2">
    <source>
        <dbReference type="Proteomes" id="UP000054466"/>
    </source>
</evidence>
<proteinExistence type="predicted"/>
<accession>A0A0D2CP80</accession>
<organism evidence="1 2">
    <name type="scientific">Cladophialophora immunda</name>
    <dbReference type="NCBI Taxonomy" id="569365"/>
    <lineage>
        <taxon>Eukaryota</taxon>
        <taxon>Fungi</taxon>
        <taxon>Dikarya</taxon>
        <taxon>Ascomycota</taxon>
        <taxon>Pezizomycotina</taxon>
        <taxon>Eurotiomycetes</taxon>
        <taxon>Chaetothyriomycetidae</taxon>
        <taxon>Chaetothyriales</taxon>
        <taxon>Herpotrichiellaceae</taxon>
        <taxon>Cladophialophora</taxon>
    </lineage>
</organism>
<dbReference type="EMBL" id="KN847041">
    <property type="protein sequence ID" value="KIW31825.1"/>
    <property type="molecule type" value="Genomic_DNA"/>
</dbReference>
<keyword evidence="2" id="KW-1185">Reference proteome</keyword>
<name>A0A0D2CP80_9EURO</name>
<dbReference type="GeneID" id="27342612"/>
<reference evidence="1 2" key="1">
    <citation type="submission" date="2015-01" db="EMBL/GenBank/DDBJ databases">
        <title>The Genome Sequence of Cladophialophora immunda CBS83496.</title>
        <authorList>
            <consortium name="The Broad Institute Genomics Platform"/>
            <person name="Cuomo C."/>
            <person name="de Hoog S."/>
            <person name="Gorbushina A."/>
            <person name="Stielow B."/>
            <person name="Teixiera M."/>
            <person name="Abouelleil A."/>
            <person name="Chapman S.B."/>
            <person name="Priest M."/>
            <person name="Young S.K."/>
            <person name="Wortman J."/>
            <person name="Nusbaum C."/>
            <person name="Birren B."/>
        </authorList>
    </citation>
    <scope>NUCLEOTIDE SEQUENCE [LARGE SCALE GENOMIC DNA]</scope>
    <source>
        <strain evidence="1 2">CBS 83496</strain>
    </source>
</reference>